<accession>A0A1J0AC08</accession>
<dbReference type="PIRSF" id="PIRSF006779">
    <property type="entry name" value="UCP006779"/>
    <property type="match status" value="1"/>
</dbReference>
<dbReference type="Proteomes" id="UP000180235">
    <property type="component" value="Chromosome"/>
</dbReference>
<evidence type="ECO:0000256" key="1">
    <source>
        <dbReference type="ARBA" id="ARBA00022691"/>
    </source>
</evidence>
<dbReference type="STRING" id="1188229.GlitD10_1136"/>
<keyword evidence="1" id="KW-0949">S-adenosyl-L-methionine</keyword>
<dbReference type="EMBL" id="CP017675">
    <property type="protein sequence ID" value="APB33456.1"/>
    <property type="molecule type" value="Genomic_DNA"/>
</dbReference>
<feature type="domain" description="S-adenosyl-l-methionine hydroxide adenosyltransferase C-terminal" evidence="4">
    <location>
        <begin position="173"/>
        <end position="253"/>
    </location>
</feature>
<name>A0A1J0AC08_9CYAN</name>
<evidence type="ECO:0000313" key="6">
    <source>
        <dbReference type="Proteomes" id="UP000180235"/>
    </source>
</evidence>
<evidence type="ECO:0000259" key="3">
    <source>
        <dbReference type="Pfam" id="PF01887"/>
    </source>
</evidence>
<keyword evidence="6" id="KW-1185">Reference proteome</keyword>
<dbReference type="SUPFAM" id="SSF101852">
    <property type="entry name" value="Bacterial fluorinating enzyme, C-terminal domain"/>
    <property type="match status" value="1"/>
</dbReference>
<comment type="similarity">
    <text evidence="2">Belongs to the SAM hydrolase / SAM-dependent halogenase family.</text>
</comment>
<dbReference type="Pfam" id="PF20257">
    <property type="entry name" value="SAM_HAT_C"/>
    <property type="match status" value="1"/>
</dbReference>
<dbReference type="Gene3D" id="3.40.50.10790">
    <property type="entry name" value="S-adenosyl-l-methionine hydroxide adenosyltransferase, N-terminal"/>
    <property type="match status" value="1"/>
</dbReference>
<organism evidence="5 6">
    <name type="scientific">Gloeomargarita lithophora Alchichica-D10</name>
    <dbReference type="NCBI Taxonomy" id="1188229"/>
    <lineage>
        <taxon>Bacteria</taxon>
        <taxon>Bacillati</taxon>
        <taxon>Cyanobacteriota</taxon>
        <taxon>Cyanophyceae</taxon>
        <taxon>Gloeomargaritales</taxon>
        <taxon>Gloeomargaritaceae</taxon>
        <taxon>Gloeomargarita</taxon>
    </lineage>
</organism>
<dbReference type="InterPro" id="IPR046469">
    <property type="entry name" value="SAM_HAT_N"/>
</dbReference>
<proteinExistence type="inferred from homology"/>
<dbReference type="KEGG" id="glt:GlitD10_1136"/>
<dbReference type="PANTHER" id="PTHR35092">
    <property type="entry name" value="CHLORINASE MJ1651"/>
    <property type="match status" value="1"/>
</dbReference>
<dbReference type="AlphaFoldDB" id="A0A1J0AC08"/>
<dbReference type="SUPFAM" id="SSF102522">
    <property type="entry name" value="Bacterial fluorinating enzyme, N-terminal domain"/>
    <property type="match status" value="1"/>
</dbReference>
<dbReference type="RefSeq" id="WP_071454039.1">
    <property type="nucleotide sequence ID" value="NZ_CP017675.1"/>
</dbReference>
<reference evidence="5 6" key="1">
    <citation type="submission" date="2016-10" db="EMBL/GenBank/DDBJ databases">
        <title>Description of Gloeomargarita lithophora gen. nov., sp. nov., a thylakoid-bearing basal-branching cyanobacterium with intracellular carbonates, and proposal for Gloeomargaritales ord. nov.</title>
        <authorList>
            <person name="Moreira D."/>
            <person name="Tavera R."/>
            <person name="Benzerara K."/>
            <person name="Skouri-Panet F."/>
            <person name="Couradeau E."/>
            <person name="Gerard E."/>
            <person name="Loussert C."/>
            <person name="Novelo E."/>
            <person name="Zivanovic Y."/>
            <person name="Lopez-Garcia P."/>
        </authorList>
    </citation>
    <scope>NUCLEOTIDE SEQUENCE [LARGE SCALE GENOMIC DNA]</scope>
    <source>
        <strain evidence="5 6">D10</strain>
    </source>
</reference>
<evidence type="ECO:0000256" key="2">
    <source>
        <dbReference type="ARBA" id="ARBA00024035"/>
    </source>
</evidence>
<evidence type="ECO:0000259" key="4">
    <source>
        <dbReference type="Pfam" id="PF20257"/>
    </source>
</evidence>
<dbReference type="InterPro" id="IPR023227">
    <property type="entry name" value="SAM_OH_AdoTrfase_C_sf"/>
</dbReference>
<dbReference type="InterPro" id="IPR002747">
    <property type="entry name" value="SAM_OH_AdoTrfase"/>
</dbReference>
<dbReference type="InterPro" id="IPR046470">
    <property type="entry name" value="SAM_HAT_C"/>
</dbReference>
<feature type="domain" description="S-adenosyl-l-methionine hydroxide adenosyltransferase N-terminal" evidence="3">
    <location>
        <begin position="4"/>
        <end position="148"/>
    </location>
</feature>
<dbReference type="Pfam" id="PF01887">
    <property type="entry name" value="SAM_HAT_N"/>
    <property type="match status" value="1"/>
</dbReference>
<protein>
    <recommendedName>
        <fullName evidence="7">SAM-dependent chlorinase/fluorinase</fullName>
    </recommendedName>
</protein>
<dbReference type="PANTHER" id="PTHR35092:SF1">
    <property type="entry name" value="CHLORINASE MJ1651"/>
    <property type="match status" value="1"/>
</dbReference>
<dbReference type="InterPro" id="IPR023228">
    <property type="entry name" value="SAM_OH_AdoTrfase_N_sf"/>
</dbReference>
<dbReference type="Gene3D" id="2.40.30.90">
    <property type="entry name" value="Bacterial fluorinating enzyme like"/>
    <property type="match status" value="1"/>
</dbReference>
<dbReference type="OrthoDB" id="9792195at2"/>
<evidence type="ECO:0008006" key="7">
    <source>
        <dbReference type="Google" id="ProtNLM"/>
    </source>
</evidence>
<evidence type="ECO:0000313" key="5">
    <source>
        <dbReference type="EMBL" id="APB33456.1"/>
    </source>
</evidence>
<sequence length="262" mass="27978">MSPVVLLTDFGVQDHYVGVVKGVILSIHPQVQIIDLSHAIPPYTVVAAQFLLGQAIPYFPTGTVYVVIVDPGVGGPRRPIALKAQSGICVGPDNGVFTPVFPQLQTVVQLNNPKYWRTPQPSPTFHGRDIFAPVAAHLSSGVALAQLGESIEPQTLVNCHPKPVVCTANSWRGHIQYIDHFGNLISTIPASAVSNHRMQQITWGEVTIPWGSYYGDVSCGDLVALVGSHGYVEIACHQGNAARVLGAKIGDVVNVIGEKVVT</sequence>
<gene>
    <name evidence="5" type="ORF">GlitD10_1136</name>
</gene>